<sequence length="303" mass="33687">MKLNQVRDLIAVAERGSLRAAARYLGVAQPAITRSIRELEKELDVTLLERLPKGVVLSPMGEIFLQRAKAAQSELERARDELQQYKGGLEGKVSVCLSTASHIALLHNTLEPFRLRYKDAQLDITEGLFAKAEAGLKNGTLDIYVGPLAEDKISSEFIAEKLIDNERVVFCRKGHELADATSLSELCDADWISTAVTVRSDAELSPLFEKYGLPAPRIALYAHSALTMMTAAAGSDLLTMLPKQWVQFAWAQSLLHRIKVKEFLPAPAMYMVRRASLPLTPAAEYFSDMIRRASVDLERTMEL</sequence>
<dbReference type="EMBL" id="JAAONZ010000005">
    <property type="protein sequence ID" value="NHO65809.1"/>
    <property type="molecule type" value="Genomic_DNA"/>
</dbReference>
<evidence type="ECO:0000313" key="7">
    <source>
        <dbReference type="Proteomes" id="UP000787472"/>
    </source>
</evidence>
<dbReference type="SUPFAM" id="SSF46785">
    <property type="entry name" value="Winged helix' DNA-binding domain"/>
    <property type="match status" value="1"/>
</dbReference>
<keyword evidence="2" id="KW-0805">Transcription regulation</keyword>
<evidence type="ECO:0000256" key="3">
    <source>
        <dbReference type="ARBA" id="ARBA00023125"/>
    </source>
</evidence>
<evidence type="ECO:0000256" key="2">
    <source>
        <dbReference type="ARBA" id="ARBA00023015"/>
    </source>
</evidence>
<comment type="caution">
    <text evidence="6">The sequence shown here is derived from an EMBL/GenBank/DDBJ whole genome shotgun (WGS) entry which is preliminary data.</text>
</comment>
<dbReference type="Gene3D" id="3.40.190.290">
    <property type="match status" value="1"/>
</dbReference>
<dbReference type="Gene3D" id="1.10.10.10">
    <property type="entry name" value="Winged helix-like DNA-binding domain superfamily/Winged helix DNA-binding domain"/>
    <property type="match status" value="1"/>
</dbReference>
<dbReference type="GO" id="GO:0003677">
    <property type="term" value="F:DNA binding"/>
    <property type="evidence" value="ECO:0007669"/>
    <property type="project" value="UniProtKB-KW"/>
</dbReference>
<dbReference type="FunFam" id="1.10.10.10:FF:000001">
    <property type="entry name" value="LysR family transcriptional regulator"/>
    <property type="match status" value="1"/>
</dbReference>
<proteinExistence type="inferred from homology"/>
<dbReference type="Pfam" id="PF03466">
    <property type="entry name" value="LysR_substrate"/>
    <property type="match status" value="1"/>
</dbReference>
<keyword evidence="4" id="KW-0804">Transcription</keyword>
<evidence type="ECO:0000256" key="1">
    <source>
        <dbReference type="ARBA" id="ARBA00009437"/>
    </source>
</evidence>
<evidence type="ECO:0000256" key="4">
    <source>
        <dbReference type="ARBA" id="ARBA00023163"/>
    </source>
</evidence>
<dbReference type="PANTHER" id="PTHR30419:SF30">
    <property type="entry name" value="LYSR FAMILY TRANSCRIPTIONAL REGULATOR"/>
    <property type="match status" value="1"/>
</dbReference>
<dbReference type="InterPro" id="IPR036388">
    <property type="entry name" value="WH-like_DNA-bd_sf"/>
</dbReference>
<gene>
    <name evidence="6" type="ORF">G8770_09670</name>
</gene>
<dbReference type="AlphaFoldDB" id="A0A9E5JV13"/>
<dbReference type="InterPro" id="IPR036390">
    <property type="entry name" value="WH_DNA-bd_sf"/>
</dbReference>
<dbReference type="InterPro" id="IPR005119">
    <property type="entry name" value="LysR_subst-bd"/>
</dbReference>
<accession>A0A9E5JV13</accession>
<name>A0A9E5JV13_9GAMM</name>
<feature type="domain" description="HTH lysR-type" evidence="5">
    <location>
        <begin position="1"/>
        <end position="58"/>
    </location>
</feature>
<comment type="similarity">
    <text evidence="1">Belongs to the LysR transcriptional regulatory family.</text>
</comment>
<dbReference type="GO" id="GO:0005829">
    <property type="term" value="C:cytosol"/>
    <property type="evidence" value="ECO:0007669"/>
    <property type="project" value="TreeGrafter"/>
</dbReference>
<keyword evidence="3" id="KW-0238">DNA-binding</keyword>
<reference evidence="6" key="1">
    <citation type="submission" date="2020-03" db="EMBL/GenBank/DDBJ databases">
        <authorList>
            <person name="Guo F."/>
        </authorList>
    </citation>
    <scope>NUCLEOTIDE SEQUENCE</scope>
    <source>
        <strain evidence="6">JCM 30134</strain>
    </source>
</reference>
<keyword evidence="7" id="KW-1185">Reference proteome</keyword>
<dbReference type="GO" id="GO:0003700">
    <property type="term" value="F:DNA-binding transcription factor activity"/>
    <property type="evidence" value="ECO:0007669"/>
    <property type="project" value="InterPro"/>
</dbReference>
<organism evidence="6 7">
    <name type="scientific">Pseudomaricurvus hydrocarbonicus</name>
    <dbReference type="NCBI Taxonomy" id="1470433"/>
    <lineage>
        <taxon>Bacteria</taxon>
        <taxon>Pseudomonadati</taxon>
        <taxon>Pseudomonadota</taxon>
        <taxon>Gammaproteobacteria</taxon>
        <taxon>Cellvibrionales</taxon>
        <taxon>Cellvibrionaceae</taxon>
        <taxon>Pseudomaricurvus</taxon>
    </lineage>
</organism>
<dbReference type="SUPFAM" id="SSF53850">
    <property type="entry name" value="Periplasmic binding protein-like II"/>
    <property type="match status" value="1"/>
</dbReference>
<dbReference type="Pfam" id="PF00126">
    <property type="entry name" value="HTH_1"/>
    <property type="match status" value="1"/>
</dbReference>
<protein>
    <submittedName>
        <fullName evidence="6">LysR family transcriptional regulator</fullName>
    </submittedName>
</protein>
<dbReference type="RefSeq" id="WP_167185407.1">
    <property type="nucleotide sequence ID" value="NZ_JAAONZ010000005.1"/>
</dbReference>
<dbReference type="PROSITE" id="PS50931">
    <property type="entry name" value="HTH_LYSR"/>
    <property type="match status" value="1"/>
</dbReference>
<dbReference type="PRINTS" id="PR00039">
    <property type="entry name" value="HTHLYSR"/>
</dbReference>
<evidence type="ECO:0000313" key="6">
    <source>
        <dbReference type="EMBL" id="NHO65809.1"/>
    </source>
</evidence>
<dbReference type="Proteomes" id="UP000787472">
    <property type="component" value="Unassembled WGS sequence"/>
</dbReference>
<evidence type="ECO:0000259" key="5">
    <source>
        <dbReference type="PROSITE" id="PS50931"/>
    </source>
</evidence>
<dbReference type="InterPro" id="IPR050950">
    <property type="entry name" value="HTH-type_LysR_regulators"/>
</dbReference>
<dbReference type="PANTHER" id="PTHR30419">
    <property type="entry name" value="HTH-TYPE TRANSCRIPTIONAL REGULATOR YBHD"/>
    <property type="match status" value="1"/>
</dbReference>
<dbReference type="InterPro" id="IPR000847">
    <property type="entry name" value="LysR_HTH_N"/>
</dbReference>